<dbReference type="AlphaFoldDB" id="A0A1J1IVE2"/>
<keyword evidence="2" id="KW-1185">Reference proteome</keyword>
<evidence type="ECO:0000313" key="1">
    <source>
        <dbReference type="EMBL" id="CRL04235.1"/>
    </source>
</evidence>
<accession>A0A1J1IVE2</accession>
<name>A0A1J1IVE2_9DIPT</name>
<dbReference type="Proteomes" id="UP000183832">
    <property type="component" value="Unassembled WGS sequence"/>
</dbReference>
<protein>
    <submittedName>
        <fullName evidence="1">CLUMA_CG017338, isoform A</fullName>
    </submittedName>
</protein>
<sequence>MKFKTKHQCNDKISNDSQCKTFVMGLNADNKENRQKKSHSRSLTRHLSAIIQSSVCEKSSLMFESLKVSIVQAFTLL</sequence>
<evidence type="ECO:0000313" key="2">
    <source>
        <dbReference type="Proteomes" id="UP000183832"/>
    </source>
</evidence>
<gene>
    <name evidence="1" type="ORF">CLUMA_CG017338</name>
</gene>
<reference evidence="1 2" key="1">
    <citation type="submission" date="2015-04" db="EMBL/GenBank/DDBJ databases">
        <authorList>
            <person name="Syromyatnikov M.Y."/>
            <person name="Popov V.N."/>
        </authorList>
    </citation>
    <scope>NUCLEOTIDE SEQUENCE [LARGE SCALE GENOMIC DNA]</scope>
</reference>
<organism evidence="1 2">
    <name type="scientific">Clunio marinus</name>
    <dbReference type="NCBI Taxonomy" id="568069"/>
    <lineage>
        <taxon>Eukaryota</taxon>
        <taxon>Metazoa</taxon>
        <taxon>Ecdysozoa</taxon>
        <taxon>Arthropoda</taxon>
        <taxon>Hexapoda</taxon>
        <taxon>Insecta</taxon>
        <taxon>Pterygota</taxon>
        <taxon>Neoptera</taxon>
        <taxon>Endopterygota</taxon>
        <taxon>Diptera</taxon>
        <taxon>Nematocera</taxon>
        <taxon>Chironomoidea</taxon>
        <taxon>Chironomidae</taxon>
        <taxon>Clunio</taxon>
    </lineage>
</organism>
<dbReference type="EMBL" id="CVRI01000063">
    <property type="protein sequence ID" value="CRL04235.1"/>
    <property type="molecule type" value="Genomic_DNA"/>
</dbReference>
<proteinExistence type="predicted"/>